<organism evidence="1 2">
    <name type="scientific">Mucilaginibacter segetis</name>
    <dbReference type="NCBI Taxonomy" id="2793071"/>
    <lineage>
        <taxon>Bacteria</taxon>
        <taxon>Pseudomonadati</taxon>
        <taxon>Bacteroidota</taxon>
        <taxon>Sphingobacteriia</taxon>
        <taxon>Sphingobacteriales</taxon>
        <taxon>Sphingobacteriaceae</taxon>
        <taxon>Mucilaginibacter</taxon>
    </lineage>
</organism>
<dbReference type="AlphaFoldDB" id="A0A934ULY0"/>
<accession>A0A934ULY0</accession>
<dbReference type="InterPro" id="IPR038636">
    <property type="entry name" value="Wzi_sf"/>
</dbReference>
<evidence type="ECO:0000313" key="1">
    <source>
        <dbReference type="EMBL" id="MBK0378321.1"/>
    </source>
</evidence>
<protein>
    <submittedName>
        <fullName evidence="1">Gliding motility protein RemB</fullName>
    </submittedName>
</protein>
<proteinExistence type="predicted"/>
<name>A0A934ULY0_9SPHI</name>
<dbReference type="Proteomes" id="UP000613193">
    <property type="component" value="Unassembled WGS sequence"/>
</dbReference>
<dbReference type="EMBL" id="JAEHFW010000001">
    <property type="protein sequence ID" value="MBK0378321.1"/>
    <property type="molecule type" value="Genomic_DNA"/>
</dbReference>
<dbReference type="Gene3D" id="2.40.160.130">
    <property type="entry name" value="Capsule assembly protein Wzi"/>
    <property type="match status" value="1"/>
</dbReference>
<evidence type="ECO:0000313" key="2">
    <source>
        <dbReference type="Proteomes" id="UP000613193"/>
    </source>
</evidence>
<dbReference type="RefSeq" id="WP_200064005.1">
    <property type="nucleotide sequence ID" value="NZ_JAEHFW010000001.1"/>
</dbReference>
<sequence>MQKSRARLLGKVILVVGIIVFLAQTGWSQSVYLPQSYQFNQKLNRTVYSKNTSLHTSLRPFLLDSTLMPRYSELMNLGGDENKHQTWVGRKLWDEHLVDIKTKEYTMFADFLTDNLAGYDFKDKDKPATFKPVGFGLKTKLGVNTRGFQFGGTVGDKFYFYTSGYENQAVFPSYYNDYVNHIGFVPGQAYDRSFGKPQKDYSYVTAILSYAPIKQLNITLGQDKTFIGDGYRSLLLSDYAANYPLLRITANLGKIQYMAMWTYLQDIIQPKFDTFGSNRRKYGLFHYLDWNVNNSLSLGFFNAYIAPETDDQGNRRGFDVNFINPVLFASGLGPSSQPGNALAGFTGKYKIFDKTALYGQLLIDHFKLQSFFSGDNAQNTNGWQIGIRGADIFNVKNFNYLFEYNTVKPYTYSSEQPISSYTFYSEPLGDPLGANFREIIGILNYSAGRFDLQGQLNYARYGLNTAANIEGKDINQPYLSTAGNKIGQGIKTDLYYAEGTVAYIINPKYNLRFELSGLYRQEKNNLGNKKSAIITFGLRTTFRSLYHDF</sequence>
<gene>
    <name evidence="1" type="ORF">I5M19_03325</name>
</gene>
<comment type="caution">
    <text evidence="1">The sequence shown here is derived from an EMBL/GenBank/DDBJ whole genome shotgun (WGS) entry which is preliminary data.</text>
</comment>
<keyword evidence="2" id="KW-1185">Reference proteome</keyword>
<reference evidence="1" key="1">
    <citation type="submission" date="2020-12" db="EMBL/GenBank/DDBJ databases">
        <title>Bacterial novel species Mucilaginibacter sp. SD-g isolated from soil.</title>
        <authorList>
            <person name="Jung H.-Y."/>
        </authorList>
    </citation>
    <scope>NUCLEOTIDE SEQUENCE</scope>
    <source>
        <strain evidence="1">SD-g</strain>
    </source>
</reference>